<dbReference type="InterPro" id="IPR029058">
    <property type="entry name" value="AB_hydrolase_fold"/>
</dbReference>
<dbReference type="ESTHER" id="9rhiz-a0a1q9aq56">
    <property type="family name" value="Carb_B_Bacteria"/>
</dbReference>
<gene>
    <name evidence="7" type="ORF">BJF92_23565</name>
</gene>
<evidence type="ECO:0000256" key="5">
    <source>
        <dbReference type="SAM" id="MobiDB-lite"/>
    </source>
</evidence>
<dbReference type="Gene3D" id="3.40.50.1820">
    <property type="entry name" value="alpha/beta hydrolase"/>
    <property type="match status" value="1"/>
</dbReference>
<feature type="active site" description="Acyl-ester intermediate" evidence="3">
    <location>
        <position position="197"/>
    </location>
</feature>
<dbReference type="RefSeq" id="WP_075632889.1">
    <property type="nucleotide sequence ID" value="NZ_MKIO01000016.1"/>
</dbReference>
<reference evidence="7 8" key="1">
    <citation type="submission" date="2016-09" db="EMBL/GenBank/DDBJ databases">
        <title>Rhizobium sp. nov., a novel species isolated from the rice rhizosphere.</title>
        <authorList>
            <person name="Zhao J."/>
            <person name="Zhang X."/>
        </authorList>
    </citation>
    <scope>NUCLEOTIDE SEQUENCE [LARGE SCALE GENOMIC DNA]</scope>
    <source>
        <strain evidence="7 8">MH17</strain>
    </source>
</reference>
<dbReference type="InterPro" id="IPR000997">
    <property type="entry name" value="Cholinesterase"/>
</dbReference>
<feature type="active site" description="Charge relay system" evidence="3">
    <location>
        <position position="325"/>
    </location>
</feature>
<dbReference type="InterPro" id="IPR002018">
    <property type="entry name" value="CarbesteraseB"/>
</dbReference>
<protein>
    <recommendedName>
        <fullName evidence="4">Carboxylic ester hydrolase</fullName>
        <ecNumber evidence="4">3.1.1.-</ecNumber>
    </recommendedName>
</protein>
<evidence type="ECO:0000313" key="7">
    <source>
        <dbReference type="EMBL" id="OLP57553.1"/>
    </source>
</evidence>
<feature type="region of interest" description="Disordered" evidence="5">
    <location>
        <begin position="1"/>
        <end position="20"/>
    </location>
</feature>
<dbReference type="Pfam" id="PF00135">
    <property type="entry name" value="COesterase"/>
    <property type="match status" value="1"/>
</dbReference>
<dbReference type="Proteomes" id="UP000186143">
    <property type="component" value="Unassembled WGS sequence"/>
</dbReference>
<evidence type="ECO:0000256" key="1">
    <source>
        <dbReference type="ARBA" id="ARBA00005964"/>
    </source>
</evidence>
<name>A0A1Q9AQ56_9HYPH</name>
<organism evidence="7 8">
    <name type="scientific">Xaviernesmea rhizosphaerae</name>
    <dbReference type="NCBI Taxonomy" id="1672749"/>
    <lineage>
        <taxon>Bacteria</taxon>
        <taxon>Pseudomonadati</taxon>
        <taxon>Pseudomonadota</taxon>
        <taxon>Alphaproteobacteria</taxon>
        <taxon>Hyphomicrobiales</taxon>
        <taxon>Rhizobiaceae</taxon>
        <taxon>Rhizobium/Agrobacterium group</taxon>
        <taxon>Xaviernesmea</taxon>
    </lineage>
</organism>
<dbReference type="GO" id="GO:0004104">
    <property type="term" value="F:cholinesterase activity"/>
    <property type="evidence" value="ECO:0007669"/>
    <property type="project" value="InterPro"/>
</dbReference>
<evidence type="ECO:0000256" key="3">
    <source>
        <dbReference type="PIRSR" id="PIRSR600997-1"/>
    </source>
</evidence>
<dbReference type="InterPro" id="IPR050309">
    <property type="entry name" value="Type-B_Carboxylest/Lipase"/>
</dbReference>
<dbReference type="AlphaFoldDB" id="A0A1Q9AQ56"/>
<comment type="similarity">
    <text evidence="1 4">Belongs to the type-B carboxylesterase/lipase family.</text>
</comment>
<keyword evidence="2 4" id="KW-0378">Hydrolase</keyword>
<comment type="caution">
    <text evidence="7">The sequence shown here is derived from an EMBL/GenBank/DDBJ whole genome shotgun (WGS) entry which is preliminary data.</text>
</comment>
<dbReference type="SUPFAM" id="SSF53474">
    <property type="entry name" value="alpha/beta-Hydrolases"/>
    <property type="match status" value="1"/>
</dbReference>
<dbReference type="EC" id="3.1.1.-" evidence="4"/>
<dbReference type="EMBL" id="MKIO01000016">
    <property type="protein sequence ID" value="OLP57553.1"/>
    <property type="molecule type" value="Genomic_DNA"/>
</dbReference>
<dbReference type="InterPro" id="IPR019826">
    <property type="entry name" value="Carboxylesterase_B_AS"/>
</dbReference>
<dbReference type="PRINTS" id="PR00878">
    <property type="entry name" value="CHOLNESTRASE"/>
</dbReference>
<dbReference type="OrthoDB" id="9775851at2"/>
<evidence type="ECO:0000256" key="4">
    <source>
        <dbReference type="RuleBase" id="RU361235"/>
    </source>
</evidence>
<dbReference type="PANTHER" id="PTHR11559">
    <property type="entry name" value="CARBOXYLESTERASE"/>
    <property type="match status" value="1"/>
</dbReference>
<feature type="domain" description="Carboxylesterase type B" evidence="6">
    <location>
        <begin position="6"/>
        <end position="471"/>
    </location>
</feature>
<evidence type="ECO:0000256" key="2">
    <source>
        <dbReference type="ARBA" id="ARBA00022801"/>
    </source>
</evidence>
<accession>A0A1Q9AQ56</accession>
<evidence type="ECO:0000313" key="8">
    <source>
        <dbReference type="Proteomes" id="UP000186143"/>
    </source>
</evidence>
<evidence type="ECO:0000259" key="6">
    <source>
        <dbReference type="Pfam" id="PF00135"/>
    </source>
</evidence>
<dbReference type="PROSITE" id="PS00122">
    <property type="entry name" value="CARBOXYLESTERASE_B_1"/>
    <property type="match status" value="1"/>
</dbReference>
<proteinExistence type="inferred from homology"/>
<dbReference type="STRING" id="1672749.BJF92_23565"/>
<sequence length="506" mass="55478">MTQCDDLTIETRSGPVKGQSRDGVRTWFGVPYAAAPVGALRFRAPEPPSAWEGVRDADSFGPLPLQKRGFEPIGGAGATTPMSEDCLTLNISAPLKISGKLKPVVVWIYGGGFTLGGSRSPLYRGNHLVEDGDVVYVSFNYRLGLFGFADFSRWGMPGSPIDTNLGLRDQIAALTWVQQNITAFGGDPDRVTIFGQSAGAACVTYLMCVPAAQGLFHRAFAMSPSALSVYGSDRHALFARDLVSLLGVDPDNCEATNHALKTEDGARLIEAASQYYYGIAPDKYPGMLPSSPVIDGNILPKHPIEAFQEGSAMKIPLVIGTMSREGAMLDKALPVISTRVSRLEAMFAETATGSFRDRIADVYRGFPSKKRAIDIGGDFTFWLPALQIAEGHSKHADCWFYRFDYATPLTRLVFSEATHGLDLPMVFGTTGEGELGRLDLFSRRRSKAVGHRFRTLFTEFAHGKSPDWERYDTATRMTRIVDHQDRTEGDPRQERRLAWGTYRGPA</sequence>
<feature type="active site" description="Charge relay system" evidence="3">
    <location>
        <position position="419"/>
    </location>
</feature>